<gene>
    <name evidence="15" type="primary">LOC112295160</name>
    <name evidence="14" type="ORF">PHYPA_022985</name>
</gene>
<keyword evidence="10" id="KW-0443">Lipid metabolism</keyword>
<dbReference type="SMART" id="SM00155">
    <property type="entry name" value="PLDc"/>
    <property type="match status" value="2"/>
</dbReference>
<dbReference type="STRING" id="3218.A0A2K1J0N4"/>
<dbReference type="Gene3D" id="2.60.40.150">
    <property type="entry name" value="C2 domain"/>
    <property type="match status" value="1"/>
</dbReference>
<dbReference type="RefSeq" id="XP_024402148.1">
    <property type="nucleotide sequence ID" value="XM_024546380.2"/>
</dbReference>
<feature type="region of interest" description="Disordered" evidence="11">
    <location>
        <begin position="1"/>
        <end position="119"/>
    </location>
</feature>
<keyword evidence="16" id="KW-1185">Reference proteome</keyword>
<sequence>MEMAKGMARWLTKQSGSMDRTTPAPPPGIVSNSSHYSPSNSFQDESSRGSFQHSGPYTDQPYPPSPQPSPYVVSPSQPPPSFYKSSAHESSQEKSMYPPPHGAYTPNAPPQMGSSAHGFGPSYEQVADASVPYPPQQYGVGPHSGRNTDSNGLARLSMDATQVHSGPTTSYLLHGSLEVTIFEAVNLPNMDMFSEKVRRFAHNNLPSSLEKLKKTAHLHGPSTVITSDPYTVVVLAGARVARTRVINNDSNPKWNEHFLVPVAHQICNIVFVVKDQDVMGSEYIGEVRIPAWLVINGGVVNDWFDLLDKEGKPCHEGTRLRIFTRYIPVEANPIYTQGAGGTYGVPNTYFPLRKGCRVTLYQDAHVYDNSLSNIMLDSGMHYSHGHCWEDICTAINDARHLVYIAGWSVYHKITLVRDENRPLSELSNLTLGELLKKKASQKVRVLMLVWDDKSSHDLPFLKTSGLMNTHDEETKRFFKDTGVRCILAPRYGASKTTWFRQRVVGSLYSHHQKTVIVDSGPNEQRRLTSFIGGLDLTGGRWDTPCHYPFASLEKEHKHDFRQKSWAHGHIESGGPREPWHDWHCKIEGHAAYDVLTNFEQRWRKATTRHDEELIDFDKHDGLFSPLNRTPDAGDPALFVSSDQDPETWHVQLFRSIDAGSVKGFPTTVEEVQKENLVWGKSVAIDISIQMAYIKAIRSAQHFIYIENQYFLGSSYKWPDYPTAGANHVIPMELALKICSKIREGKRFAVYVVIPMWPEGIPDSGPVQEILFFQSQTMKMMYATIVETIRECGLTQAKPTDYLNFYCLGTRETQKPGEIVPLELPDNNSPHGLAQISRRMMIYVHAKGMIVDDELVILGSANINQRSMDGSRDTEIAMGGYQPYHTWVQKHGHPRGQVYGYRMALWAEHLGFLEPTFEEPERLDCVQRINYIADMNWEQYAAPQVTDMRGHLIRYPLRVEDNGTVTNLLGYETFPDVGGKIMGTNQPNIPDDLTS</sequence>
<dbReference type="PANTHER" id="PTHR18896">
    <property type="entry name" value="PHOSPHOLIPASE D"/>
    <property type="match status" value="1"/>
</dbReference>
<evidence type="ECO:0000256" key="8">
    <source>
        <dbReference type="ARBA" id="ARBA00022837"/>
    </source>
</evidence>
<dbReference type="Gramene" id="Pp3c18_11020V3.2">
    <property type="protein sequence ID" value="Pp3c18_11020V3.2"/>
    <property type="gene ID" value="Pp3c18_11020"/>
</dbReference>
<dbReference type="Gramene" id="Pp3c18_11020V3.1">
    <property type="protein sequence ID" value="Pp3c18_11020V3.1"/>
    <property type="gene ID" value="Pp3c18_11020"/>
</dbReference>
<evidence type="ECO:0000256" key="11">
    <source>
        <dbReference type="SAM" id="MobiDB-lite"/>
    </source>
</evidence>
<dbReference type="InterPro" id="IPR035892">
    <property type="entry name" value="C2_domain_sf"/>
</dbReference>
<dbReference type="Gramene" id="Pp3c18_11020V3.3">
    <property type="protein sequence ID" value="Pp3c18_11020V3.3"/>
    <property type="gene ID" value="Pp3c18_11020"/>
</dbReference>
<evidence type="ECO:0000313" key="15">
    <source>
        <dbReference type="EnsemblPlants" id="Pp3c18_11020V3.1"/>
    </source>
</evidence>
<comment type="similarity">
    <text evidence="3">Belongs to the phospholipase D family. C2-PLD subfamily.</text>
</comment>
<evidence type="ECO:0000256" key="6">
    <source>
        <dbReference type="ARBA" id="ARBA00022737"/>
    </source>
</evidence>
<keyword evidence="6" id="KW-0677">Repeat</keyword>
<dbReference type="FunCoup" id="A0A2K1J0N4">
    <property type="interactions" value="1138"/>
</dbReference>
<reference evidence="14 16" key="2">
    <citation type="journal article" date="2018" name="Plant J.">
        <title>The Physcomitrella patens chromosome-scale assembly reveals moss genome structure and evolution.</title>
        <authorList>
            <person name="Lang D."/>
            <person name="Ullrich K.K."/>
            <person name="Murat F."/>
            <person name="Fuchs J."/>
            <person name="Jenkins J."/>
            <person name="Haas F.B."/>
            <person name="Piednoel M."/>
            <person name="Gundlach H."/>
            <person name="Van Bel M."/>
            <person name="Meyberg R."/>
            <person name="Vives C."/>
            <person name="Morata J."/>
            <person name="Symeonidi A."/>
            <person name="Hiss M."/>
            <person name="Muchero W."/>
            <person name="Kamisugi Y."/>
            <person name="Saleh O."/>
            <person name="Blanc G."/>
            <person name="Decker E.L."/>
            <person name="van Gessel N."/>
            <person name="Grimwood J."/>
            <person name="Hayes R.D."/>
            <person name="Graham S.W."/>
            <person name="Gunter L.E."/>
            <person name="McDaniel S.F."/>
            <person name="Hoernstein S.N.W."/>
            <person name="Larsson A."/>
            <person name="Li F.W."/>
            <person name="Perroud P.F."/>
            <person name="Phillips J."/>
            <person name="Ranjan P."/>
            <person name="Rokshar D.S."/>
            <person name="Rothfels C.J."/>
            <person name="Schneider L."/>
            <person name="Shu S."/>
            <person name="Stevenson D.W."/>
            <person name="Thummler F."/>
            <person name="Tillich M."/>
            <person name="Villarreal Aguilar J.C."/>
            <person name="Widiez T."/>
            <person name="Wong G.K."/>
            <person name="Wymore A."/>
            <person name="Zhang Y."/>
            <person name="Zimmer A.D."/>
            <person name="Quatrano R.S."/>
            <person name="Mayer K.F.X."/>
            <person name="Goodstein D."/>
            <person name="Casacuberta J.M."/>
            <person name="Vandepoele K."/>
            <person name="Reski R."/>
            <person name="Cuming A.C."/>
            <person name="Tuskan G.A."/>
            <person name="Maumus F."/>
            <person name="Salse J."/>
            <person name="Schmutz J."/>
            <person name="Rensing S.A."/>
        </authorList>
    </citation>
    <scope>NUCLEOTIDE SEQUENCE [LARGE SCALE GENOMIC DNA]</scope>
    <source>
        <strain evidence="15 16">cv. Gransden 2004</strain>
    </source>
</reference>
<dbReference type="CDD" id="cd04015">
    <property type="entry name" value="C2_plant_PLD"/>
    <property type="match status" value="1"/>
</dbReference>
<protein>
    <recommendedName>
        <fullName evidence="4">phospholipase D</fullName>
        <ecNumber evidence="4">3.1.4.4</ecNumber>
    </recommendedName>
</protein>
<dbReference type="PROSITE" id="PS50004">
    <property type="entry name" value="C2"/>
    <property type="match status" value="1"/>
</dbReference>
<feature type="domain" description="C2" evidence="12">
    <location>
        <begin position="157"/>
        <end position="304"/>
    </location>
</feature>
<dbReference type="OrthoDB" id="14911at2759"/>
<dbReference type="AlphaFoldDB" id="A0A2K1J0N4"/>
<evidence type="ECO:0000256" key="10">
    <source>
        <dbReference type="ARBA" id="ARBA00023098"/>
    </source>
</evidence>
<evidence type="ECO:0000256" key="3">
    <source>
        <dbReference type="ARBA" id="ARBA00010683"/>
    </source>
</evidence>
<dbReference type="EnsemblPlants" id="Pp3c18_11020V3.2">
    <property type="protein sequence ID" value="Pp3c18_11020V3.2"/>
    <property type="gene ID" value="Pp3c18_11020"/>
</dbReference>
<evidence type="ECO:0000256" key="5">
    <source>
        <dbReference type="ARBA" id="ARBA00022723"/>
    </source>
</evidence>
<comment type="cofactor">
    <cofactor evidence="2">
        <name>Ca(2+)</name>
        <dbReference type="ChEBI" id="CHEBI:29108"/>
    </cofactor>
</comment>
<evidence type="ECO:0000313" key="14">
    <source>
        <dbReference type="EMBL" id="PNR35086.1"/>
    </source>
</evidence>
<comment type="catalytic activity">
    <reaction evidence="1">
        <text>a 1,2-diacyl-sn-glycero-3-phosphocholine + H2O = a 1,2-diacyl-sn-glycero-3-phosphate + choline + H(+)</text>
        <dbReference type="Rhea" id="RHEA:14445"/>
        <dbReference type="ChEBI" id="CHEBI:15354"/>
        <dbReference type="ChEBI" id="CHEBI:15377"/>
        <dbReference type="ChEBI" id="CHEBI:15378"/>
        <dbReference type="ChEBI" id="CHEBI:57643"/>
        <dbReference type="ChEBI" id="CHEBI:58608"/>
        <dbReference type="EC" id="3.1.4.4"/>
    </reaction>
</comment>
<dbReference type="InterPro" id="IPR015679">
    <property type="entry name" value="PLipase_D_fam"/>
</dbReference>
<organism evidence="14">
    <name type="scientific">Physcomitrium patens</name>
    <name type="common">Spreading-leaved earth moss</name>
    <name type="synonym">Physcomitrella patens</name>
    <dbReference type="NCBI Taxonomy" id="3218"/>
    <lineage>
        <taxon>Eukaryota</taxon>
        <taxon>Viridiplantae</taxon>
        <taxon>Streptophyta</taxon>
        <taxon>Embryophyta</taxon>
        <taxon>Bryophyta</taxon>
        <taxon>Bryophytina</taxon>
        <taxon>Bryopsida</taxon>
        <taxon>Funariidae</taxon>
        <taxon>Funariales</taxon>
        <taxon>Funariaceae</taxon>
        <taxon>Physcomitrium</taxon>
    </lineage>
</organism>
<dbReference type="Gene3D" id="3.30.870.10">
    <property type="entry name" value="Endonuclease Chain A"/>
    <property type="match status" value="2"/>
</dbReference>
<feature type="domain" description="PLD phosphodiesterase" evidence="13">
    <location>
        <begin position="839"/>
        <end position="866"/>
    </location>
</feature>
<dbReference type="EMBL" id="ABEU02000018">
    <property type="protein sequence ID" value="PNR35086.1"/>
    <property type="molecule type" value="Genomic_DNA"/>
</dbReference>
<feature type="domain" description="PLD phosphodiesterase" evidence="13">
    <location>
        <begin position="506"/>
        <end position="540"/>
    </location>
</feature>
<dbReference type="EC" id="3.1.4.4" evidence="4"/>
<dbReference type="SMART" id="SM00239">
    <property type="entry name" value="C2"/>
    <property type="match status" value="1"/>
</dbReference>
<evidence type="ECO:0000259" key="12">
    <source>
        <dbReference type="PROSITE" id="PS50004"/>
    </source>
</evidence>
<reference evidence="14 16" key="1">
    <citation type="journal article" date="2008" name="Science">
        <title>The Physcomitrella genome reveals evolutionary insights into the conquest of land by plants.</title>
        <authorList>
            <person name="Rensing S."/>
            <person name="Lang D."/>
            <person name="Zimmer A."/>
            <person name="Terry A."/>
            <person name="Salamov A."/>
            <person name="Shapiro H."/>
            <person name="Nishiyama T."/>
            <person name="Perroud P.-F."/>
            <person name="Lindquist E."/>
            <person name="Kamisugi Y."/>
            <person name="Tanahashi T."/>
            <person name="Sakakibara K."/>
            <person name="Fujita T."/>
            <person name="Oishi K."/>
            <person name="Shin-I T."/>
            <person name="Kuroki Y."/>
            <person name="Toyoda A."/>
            <person name="Suzuki Y."/>
            <person name="Hashimoto A."/>
            <person name="Yamaguchi K."/>
            <person name="Sugano A."/>
            <person name="Kohara Y."/>
            <person name="Fujiyama A."/>
            <person name="Anterola A."/>
            <person name="Aoki S."/>
            <person name="Ashton N."/>
            <person name="Barbazuk W.B."/>
            <person name="Barker E."/>
            <person name="Bennetzen J."/>
            <person name="Bezanilla M."/>
            <person name="Blankenship R."/>
            <person name="Cho S.H."/>
            <person name="Dutcher S."/>
            <person name="Estelle M."/>
            <person name="Fawcett J.A."/>
            <person name="Gundlach H."/>
            <person name="Hanada K."/>
            <person name="Heyl A."/>
            <person name="Hicks K.A."/>
            <person name="Hugh J."/>
            <person name="Lohr M."/>
            <person name="Mayer K."/>
            <person name="Melkozernov A."/>
            <person name="Murata T."/>
            <person name="Nelson D."/>
            <person name="Pils B."/>
            <person name="Prigge M."/>
            <person name="Reiss B."/>
            <person name="Renner T."/>
            <person name="Rombauts S."/>
            <person name="Rushton P."/>
            <person name="Sanderfoot A."/>
            <person name="Schween G."/>
            <person name="Shiu S.-H."/>
            <person name="Stueber K."/>
            <person name="Theodoulou F.L."/>
            <person name="Tu H."/>
            <person name="Van de Peer Y."/>
            <person name="Verrier P.J."/>
            <person name="Waters E."/>
            <person name="Wood A."/>
            <person name="Yang L."/>
            <person name="Cove D."/>
            <person name="Cuming A."/>
            <person name="Hasebe M."/>
            <person name="Lucas S."/>
            <person name="Mishler D.B."/>
            <person name="Reski R."/>
            <person name="Grigoriev I."/>
            <person name="Quatrano R.S."/>
            <person name="Boore J.L."/>
        </authorList>
    </citation>
    <scope>NUCLEOTIDE SEQUENCE [LARGE SCALE GENOMIC DNA]</scope>
    <source>
        <strain evidence="15 16">cv. Gransden 2004</strain>
    </source>
</reference>
<dbReference type="EnsemblPlants" id="Pp3c18_11020V3.3">
    <property type="protein sequence ID" value="Pp3c18_11020V3.3"/>
    <property type="gene ID" value="Pp3c18_11020"/>
</dbReference>
<keyword evidence="8" id="KW-0106">Calcium</keyword>
<evidence type="ECO:0000256" key="4">
    <source>
        <dbReference type="ARBA" id="ARBA00012027"/>
    </source>
</evidence>
<dbReference type="GeneID" id="112295160"/>
<dbReference type="SMR" id="A0A2K1J0N4"/>
<dbReference type="InterPro" id="IPR001736">
    <property type="entry name" value="PLipase_D/transphosphatidylase"/>
</dbReference>
<keyword evidence="5" id="KW-0479">Metal-binding</keyword>
<dbReference type="GO" id="GO:0005886">
    <property type="term" value="C:plasma membrane"/>
    <property type="evidence" value="ECO:0000318"/>
    <property type="project" value="GO_Central"/>
</dbReference>
<reference evidence="15" key="3">
    <citation type="submission" date="2020-12" db="UniProtKB">
        <authorList>
            <consortium name="EnsemblPlants"/>
        </authorList>
    </citation>
    <scope>IDENTIFICATION</scope>
</reference>
<dbReference type="Pfam" id="PF00168">
    <property type="entry name" value="C2"/>
    <property type="match status" value="1"/>
</dbReference>
<dbReference type="GO" id="GO:0009395">
    <property type="term" value="P:phospholipid catabolic process"/>
    <property type="evidence" value="ECO:0000318"/>
    <property type="project" value="GO_Central"/>
</dbReference>
<evidence type="ECO:0000256" key="7">
    <source>
        <dbReference type="ARBA" id="ARBA00022801"/>
    </source>
</evidence>
<keyword evidence="9" id="KW-0442">Lipid degradation</keyword>
<dbReference type="GO" id="GO:0046872">
    <property type="term" value="F:metal ion binding"/>
    <property type="evidence" value="ECO:0007669"/>
    <property type="project" value="UniProtKB-KW"/>
</dbReference>
<dbReference type="Pfam" id="PF00614">
    <property type="entry name" value="PLDc"/>
    <property type="match status" value="1"/>
</dbReference>
<dbReference type="PaxDb" id="3218-PP1S19_310V6.1"/>
<dbReference type="InterPro" id="IPR000008">
    <property type="entry name" value="C2_dom"/>
</dbReference>
<dbReference type="Proteomes" id="UP000006727">
    <property type="component" value="Chromosome 18"/>
</dbReference>
<dbReference type="EnsemblPlants" id="Pp3c18_11020V3.1">
    <property type="protein sequence ID" value="Pp3c18_11020V3.1"/>
    <property type="gene ID" value="Pp3c18_11020"/>
</dbReference>
<name>A0A2K1J0N4_PHYPA</name>
<evidence type="ECO:0000256" key="1">
    <source>
        <dbReference type="ARBA" id="ARBA00000798"/>
    </source>
</evidence>
<dbReference type="GO" id="GO:0004630">
    <property type="term" value="F:phospholipase D activity"/>
    <property type="evidence" value="ECO:0000318"/>
    <property type="project" value="GO_Central"/>
</dbReference>
<dbReference type="KEGG" id="ppp:112295160"/>
<dbReference type="EnsemblPlants" id="Pp3c18_11020V3.4">
    <property type="protein sequence ID" value="Pp3c18_11020V3.4"/>
    <property type="gene ID" value="Pp3c18_11020"/>
</dbReference>
<feature type="compositionally biased region" description="Low complexity" evidence="11">
    <location>
        <begin position="31"/>
        <end position="41"/>
    </location>
</feature>
<dbReference type="SUPFAM" id="SSF49562">
    <property type="entry name" value="C2 domain (Calcium/lipid-binding domain, CaLB)"/>
    <property type="match status" value="1"/>
</dbReference>
<dbReference type="Pfam" id="PF12357">
    <property type="entry name" value="PLD_C"/>
    <property type="match status" value="1"/>
</dbReference>
<dbReference type="PROSITE" id="PS50035">
    <property type="entry name" value="PLD"/>
    <property type="match status" value="2"/>
</dbReference>
<evidence type="ECO:0000256" key="9">
    <source>
        <dbReference type="ARBA" id="ARBA00022963"/>
    </source>
</evidence>
<dbReference type="InterPro" id="IPR024632">
    <property type="entry name" value="PLipase_D_C"/>
</dbReference>
<dbReference type="PANTHER" id="PTHR18896:SF60">
    <property type="entry name" value="PHOSPHOLIPASE D"/>
    <property type="match status" value="1"/>
</dbReference>
<feature type="compositionally biased region" description="Polar residues" evidence="11">
    <location>
        <begin position="42"/>
        <end position="57"/>
    </location>
</feature>
<dbReference type="Gramene" id="Pp3c18_11020V3.4">
    <property type="protein sequence ID" value="Pp3c18_11020V3.4"/>
    <property type="gene ID" value="Pp3c18_11020"/>
</dbReference>
<evidence type="ECO:0000313" key="16">
    <source>
        <dbReference type="Proteomes" id="UP000006727"/>
    </source>
</evidence>
<evidence type="ECO:0000256" key="2">
    <source>
        <dbReference type="ARBA" id="ARBA00001913"/>
    </source>
</evidence>
<proteinExistence type="inferred from homology"/>
<keyword evidence="7" id="KW-0378">Hydrolase</keyword>
<accession>A0A2K1J0N4</accession>
<dbReference type="SUPFAM" id="SSF56024">
    <property type="entry name" value="Phospholipase D/nuclease"/>
    <property type="match status" value="2"/>
</dbReference>
<evidence type="ECO:0000259" key="13">
    <source>
        <dbReference type="PROSITE" id="PS50035"/>
    </source>
</evidence>